<dbReference type="EMBL" id="JACEMZ010000030">
    <property type="protein sequence ID" value="MBA4452565.1"/>
    <property type="molecule type" value="Genomic_DNA"/>
</dbReference>
<dbReference type="Proteomes" id="UP000559653">
    <property type="component" value="Unassembled WGS sequence"/>
</dbReference>
<organism evidence="1 2">
    <name type="scientific">Candidatus Nitrosomaritimum aestuariumsis</name>
    <dbReference type="NCBI Taxonomy" id="3342354"/>
    <lineage>
        <taxon>Archaea</taxon>
        <taxon>Nitrososphaerota</taxon>
        <taxon>Nitrososphaeria</taxon>
        <taxon>Nitrosopumilales</taxon>
        <taxon>Nitrosopumilaceae</taxon>
        <taxon>Candidatus Nitrosomaritimum</taxon>
    </lineage>
</organism>
<reference evidence="1 2" key="1">
    <citation type="journal article" date="2020" name="Appl. Environ. Microbiol.">
        <title>Genomic Characteristics of a Novel Species of Ammonia-Oxidizing Archaea from the Jiulong River Estuary.</title>
        <authorList>
            <person name="Zou D."/>
            <person name="Wan R."/>
            <person name="Han L."/>
            <person name="Xu M.N."/>
            <person name="Liu Y."/>
            <person name="Liu H."/>
            <person name="Kao S.J."/>
            <person name="Li M."/>
        </authorList>
    </citation>
    <scope>NUCLEOTIDE SEQUENCE [LARGE SCALE GENOMIC DNA]</scope>
    <source>
        <strain evidence="1">W1bin1</strain>
    </source>
</reference>
<accession>A0AC60VZ24</accession>
<name>A0AC60VZ24_9ARCH</name>
<gene>
    <name evidence="1" type="ORF">H2B03_05280</name>
</gene>
<evidence type="ECO:0000313" key="1">
    <source>
        <dbReference type="EMBL" id="MBA4452565.1"/>
    </source>
</evidence>
<sequence>MVKRVSIAVQVILCLIPFLWIIGFIRIQKLMAGILMLIGVAILVVVIQWLIPFEFGYALAWLVSFLTPIYYMVKWSQQWNDSIPS</sequence>
<evidence type="ECO:0000313" key="2">
    <source>
        <dbReference type="Proteomes" id="UP000559653"/>
    </source>
</evidence>
<protein>
    <submittedName>
        <fullName evidence="1">Uncharacterized protein</fullName>
    </submittedName>
</protein>
<proteinExistence type="predicted"/>
<comment type="caution">
    <text evidence="1">The sequence shown here is derived from an EMBL/GenBank/DDBJ whole genome shotgun (WGS) entry which is preliminary data.</text>
</comment>